<evidence type="ECO:0000256" key="4">
    <source>
        <dbReference type="ARBA" id="ARBA00013039"/>
    </source>
</evidence>
<dbReference type="InterPro" id="IPR022764">
    <property type="entry name" value="Peptidase_S54_rhomboid_dom"/>
</dbReference>
<accession>A0A814SUQ5</accession>
<keyword evidence="10 11" id="KW-0472">Membrane</keyword>
<evidence type="ECO:0000259" key="12">
    <source>
        <dbReference type="Pfam" id="PF01694"/>
    </source>
</evidence>
<name>A0A814SUQ5_9BILA</name>
<dbReference type="Gene3D" id="1.20.1540.10">
    <property type="entry name" value="Rhomboid-like"/>
    <property type="match status" value="1"/>
</dbReference>
<keyword evidence="5 11" id="KW-0645">Protease</keyword>
<dbReference type="EMBL" id="CAJOBC010006953">
    <property type="protein sequence ID" value="CAF3916586.1"/>
    <property type="molecule type" value="Genomic_DNA"/>
</dbReference>
<comment type="function">
    <text evidence="11">Serine protease involved in intramembrane proteolysis.</text>
</comment>
<feature type="transmembrane region" description="Helical" evidence="11">
    <location>
        <begin position="118"/>
        <end position="143"/>
    </location>
</feature>
<dbReference type="GO" id="GO:0006508">
    <property type="term" value="P:proteolysis"/>
    <property type="evidence" value="ECO:0007669"/>
    <property type="project" value="UniProtKB-KW"/>
</dbReference>
<protein>
    <recommendedName>
        <fullName evidence="4">rhomboid protease</fullName>
        <ecNumber evidence="4">3.4.21.105</ecNumber>
    </recommendedName>
</protein>
<evidence type="ECO:0000256" key="10">
    <source>
        <dbReference type="ARBA" id="ARBA00023136"/>
    </source>
</evidence>
<dbReference type="PANTHER" id="PTHR22936">
    <property type="entry name" value="RHOMBOID-RELATED"/>
    <property type="match status" value="1"/>
</dbReference>
<dbReference type="PANTHER" id="PTHR22936:SF69">
    <property type="entry name" value="RHOMBOID-LIKE PROTEIN"/>
    <property type="match status" value="1"/>
</dbReference>
<feature type="transmembrane region" description="Helical" evidence="11">
    <location>
        <begin position="35"/>
        <end position="58"/>
    </location>
</feature>
<dbReference type="GO" id="GO:0004252">
    <property type="term" value="F:serine-type endopeptidase activity"/>
    <property type="evidence" value="ECO:0007669"/>
    <property type="project" value="InterPro"/>
</dbReference>
<keyword evidence="15" id="KW-1185">Reference proteome</keyword>
<keyword evidence="6 11" id="KW-0812">Transmembrane</keyword>
<evidence type="ECO:0000256" key="3">
    <source>
        <dbReference type="ARBA" id="ARBA00009045"/>
    </source>
</evidence>
<evidence type="ECO:0000256" key="5">
    <source>
        <dbReference type="ARBA" id="ARBA00022670"/>
    </source>
</evidence>
<evidence type="ECO:0000256" key="9">
    <source>
        <dbReference type="ARBA" id="ARBA00022989"/>
    </source>
</evidence>
<dbReference type="InterPro" id="IPR035952">
    <property type="entry name" value="Rhomboid-like_sf"/>
</dbReference>
<comment type="subcellular location">
    <subcellularLocation>
        <location evidence="2 11">Membrane</location>
        <topology evidence="2 11">Multi-pass membrane protein</topology>
    </subcellularLocation>
</comment>
<keyword evidence="9 11" id="KW-1133">Transmembrane helix</keyword>
<feature type="transmembrane region" description="Helical" evidence="11">
    <location>
        <begin position="209"/>
        <end position="230"/>
    </location>
</feature>
<dbReference type="Proteomes" id="UP000681722">
    <property type="component" value="Unassembled WGS sequence"/>
</dbReference>
<keyword evidence="8 11" id="KW-0720">Serine protease</keyword>
<feature type="transmembrane region" description="Helical" evidence="11">
    <location>
        <begin position="263"/>
        <end position="282"/>
    </location>
</feature>
<sequence>MNQEDDETEMVKYRVDQLFPGGVQSVRPNPKQKDIVYMPIFTITVVVILISVFIISQIDKGRYGINKKGSLYVPCMKPAGHQTRTLVIVCDLAEKCTYDELLKSMCSHFLYPYQLYRFITAMFLHMNLLHFLVNTLNIILCGITVERKFGSVKTLIVYFVSSFTAMLMHAVLFNQSLGLGASGASYGLLVVVIVDRLGTLSKANRLRILIEILFYFSVLNIPYIVMSFFYQINHEAHVASALVGLLLGIVLSEYAAISRQLRYVSIFLIVVIFTALIITFFATNAPHLKWIENALLTNESLVSVVD</sequence>
<dbReference type="SUPFAM" id="SSF144091">
    <property type="entry name" value="Rhomboid-like"/>
    <property type="match status" value="1"/>
</dbReference>
<keyword evidence="7 11" id="KW-0378">Hydrolase</keyword>
<feature type="transmembrane region" description="Helical" evidence="11">
    <location>
        <begin position="179"/>
        <end position="197"/>
    </location>
</feature>
<comment type="similarity">
    <text evidence="3 11">Belongs to the peptidase S54 family.</text>
</comment>
<evidence type="ECO:0000256" key="7">
    <source>
        <dbReference type="ARBA" id="ARBA00022801"/>
    </source>
</evidence>
<comment type="catalytic activity">
    <reaction evidence="1 11">
        <text>Cleaves type-1 transmembrane domains using a catalytic dyad composed of serine and histidine that are contributed by different transmembrane domains.</text>
        <dbReference type="EC" id="3.4.21.105"/>
    </reaction>
</comment>
<evidence type="ECO:0000256" key="8">
    <source>
        <dbReference type="ARBA" id="ARBA00022825"/>
    </source>
</evidence>
<evidence type="ECO:0000256" key="1">
    <source>
        <dbReference type="ARBA" id="ARBA00000156"/>
    </source>
</evidence>
<dbReference type="AlphaFoldDB" id="A0A814SUQ5"/>
<dbReference type="Pfam" id="PF01694">
    <property type="entry name" value="Rhomboid"/>
    <property type="match status" value="1"/>
</dbReference>
<gene>
    <name evidence="13" type="ORF">GPM918_LOCUS21287</name>
    <name evidence="14" type="ORF">SRO942_LOCUS21283</name>
</gene>
<feature type="transmembrane region" description="Helical" evidence="11">
    <location>
        <begin position="155"/>
        <end position="173"/>
    </location>
</feature>
<evidence type="ECO:0000313" key="13">
    <source>
        <dbReference type="EMBL" id="CAF1153108.1"/>
    </source>
</evidence>
<evidence type="ECO:0000256" key="2">
    <source>
        <dbReference type="ARBA" id="ARBA00004141"/>
    </source>
</evidence>
<evidence type="ECO:0000313" key="15">
    <source>
        <dbReference type="Proteomes" id="UP000663829"/>
    </source>
</evidence>
<evidence type="ECO:0000313" key="14">
    <source>
        <dbReference type="EMBL" id="CAF3916586.1"/>
    </source>
</evidence>
<evidence type="ECO:0000256" key="6">
    <source>
        <dbReference type="ARBA" id="ARBA00022692"/>
    </source>
</evidence>
<comment type="caution">
    <text evidence="13">The sequence shown here is derived from an EMBL/GenBank/DDBJ whole genome shotgun (WGS) entry which is preliminary data.</text>
</comment>
<proteinExistence type="inferred from homology"/>
<reference evidence="13" key="1">
    <citation type="submission" date="2021-02" db="EMBL/GenBank/DDBJ databases">
        <authorList>
            <person name="Nowell W R."/>
        </authorList>
    </citation>
    <scope>NUCLEOTIDE SEQUENCE</scope>
</reference>
<organism evidence="13 15">
    <name type="scientific">Didymodactylos carnosus</name>
    <dbReference type="NCBI Taxonomy" id="1234261"/>
    <lineage>
        <taxon>Eukaryota</taxon>
        <taxon>Metazoa</taxon>
        <taxon>Spiralia</taxon>
        <taxon>Gnathifera</taxon>
        <taxon>Rotifera</taxon>
        <taxon>Eurotatoria</taxon>
        <taxon>Bdelloidea</taxon>
        <taxon>Philodinida</taxon>
        <taxon>Philodinidae</taxon>
        <taxon>Didymodactylos</taxon>
    </lineage>
</organism>
<dbReference type="Proteomes" id="UP000663829">
    <property type="component" value="Unassembled WGS sequence"/>
</dbReference>
<dbReference type="InterPro" id="IPR002610">
    <property type="entry name" value="Peptidase_S54_rhomboid-like"/>
</dbReference>
<dbReference type="OrthoDB" id="418595at2759"/>
<feature type="transmembrane region" description="Helical" evidence="11">
    <location>
        <begin position="236"/>
        <end position="256"/>
    </location>
</feature>
<dbReference type="EC" id="3.4.21.105" evidence="4"/>
<dbReference type="GO" id="GO:0016020">
    <property type="term" value="C:membrane"/>
    <property type="evidence" value="ECO:0007669"/>
    <property type="project" value="UniProtKB-SubCell"/>
</dbReference>
<dbReference type="EMBL" id="CAJNOQ010006954">
    <property type="protein sequence ID" value="CAF1153108.1"/>
    <property type="molecule type" value="Genomic_DNA"/>
</dbReference>
<evidence type="ECO:0000256" key="11">
    <source>
        <dbReference type="RuleBase" id="RU362115"/>
    </source>
</evidence>
<feature type="domain" description="Peptidase S54 rhomboid" evidence="12">
    <location>
        <begin position="114"/>
        <end position="253"/>
    </location>
</feature>